<feature type="compositionally biased region" description="Polar residues" evidence="1">
    <location>
        <begin position="210"/>
        <end position="222"/>
    </location>
</feature>
<organism evidence="2 3">
    <name type="scientific">Glossina pallidipes</name>
    <name type="common">Tsetse fly</name>
    <dbReference type="NCBI Taxonomy" id="7398"/>
    <lineage>
        <taxon>Eukaryota</taxon>
        <taxon>Metazoa</taxon>
        <taxon>Ecdysozoa</taxon>
        <taxon>Arthropoda</taxon>
        <taxon>Hexapoda</taxon>
        <taxon>Insecta</taxon>
        <taxon>Pterygota</taxon>
        <taxon>Neoptera</taxon>
        <taxon>Endopterygota</taxon>
        <taxon>Diptera</taxon>
        <taxon>Brachycera</taxon>
        <taxon>Muscomorpha</taxon>
        <taxon>Hippoboscoidea</taxon>
        <taxon>Glossinidae</taxon>
        <taxon>Glossina</taxon>
    </lineage>
</organism>
<feature type="compositionally biased region" description="Low complexity" evidence="1">
    <location>
        <begin position="60"/>
        <end position="71"/>
    </location>
</feature>
<proteinExistence type="predicted"/>
<dbReference type="Proteomes" id="UP000092445">
    <property type="component" value="Unassembled WGS sequence"/>
</dbReference>
<evidence type="ECO:0000313" key="3">
    <source>
        <dbReference type="Proteomes" id="UP000092445"/>
    </source>
</evidence>
<feature type="compositionally biased region" description="Basic residues" evidence="1">
    <location>
        <begin position="280"/>
        <end position="291"/>
    </location>
</feature>
<feature type="region of interest" description="Disordered" evidence="1">
    <location>
        <begin position="261"/>
        <end position="320"/>
    </location>
</feature>
<evidence type="ECO:0000313" key="2">
    <source>
        <dbReference type="EnsemblMetazoa" id="GPAI021244-PA"/>
    </source>
</evidence>
<dbReference type="VEuPathDB" id="VectorBase:GPAI021244"/>
<feature type="region of interest" description="Disordered" evidence="1">
    <location>
        <begin position="22"/>
        <end position="71"/>
    </location>
</feature>
<name>A0A1A9ZPT0_GLOPL</name>
<feature type="compositionally biased region" description="Polar residues" evidence="1">
    <location>
        <begin position="35"/>
        <end position="55"/>
    </location>
</feature>
<feature type="compositionally biased region" description="Low complexity" evidence="1">
    <location>
        <begin position="296"/>
        <end position="310"/>
    </location>
</feature>
<accession>A0A1A9ZPT0</accession>
<feature type="region of interest" description="Disordered" evidence="1">
    <location>
        <begin position="208"/>
        <end position="227"/>
    </location>
</feature>
<dbReference type="AlphaFoldDB" id="A0A1A9ZPT0"/>
<reference evidence="2" key="2">
    <citation type="submission" date="2020-05" db="UniProtKB">
        <authorList>
            <consortium name="EnsemblMetazoa"/>
        </authorList>
    </citation>
    <scope>IDENTIFICATION</scope>
    <source>
        <strain evidence="2">IAEA</strain>
    </source>
</reference>
<reference evidence="3" key="1">
    <citation type="submission" date="2014-03" db="EMBL/GenBank/DDBJ databases">
        <authorList>
            <person name="Aksoy S."/>
            <person name="Warren W."/>
            <person name="Wilson R.K."/>
        </authorList>
    </citation>
    <scope>NUCLEOTIDE SEQUENCE [LARGE SCALE GENOMIC DNA]</scope>
    <source>
        <strain evidence="3">IAEA</strain>
    </source>
</reference>
<evidence type="ECO:0000256" key="1">
    <source>
        <dbReference type="SAM" id="MobiDB-lite"/>
    </source>
</evidence>
<feature type="compositionally biased region" description="Low complexity" evidence="1">
    <location>
        <begin position="264"/>
        <end position="278"/>
    </location>
</feature>
<keyword evidence="3" id="KW-1185">Reference proteome</keyword>
<protein>
    <submittedName>
        <fullName evidence="2">Uncharacterized protein</fullName>
    </submittedName>
</protein>
<dbReference type="EnsemblMetazoa" id="GPAI021244-RA">
    <property type="protein sequence ID" value="GPAI021244-PA"/>
    <property type="gene ID" value="GPAI021244"/>
</dbReference>
<sequence length="320" mass="35416">MKFKNSPWINFIRCHTRKLKGPFNSTLSRQKKNKPTTTASSPNNINKNDVSNKSTDFGHITSSANDSNIDNIKNDKQLRKSLKKLIMAQTTTTSLLESPLEFVDIFEKPNVKLTGSAHHCSMSENNYTKPIGNRASIANTQDTLWHIKYTAPHDGGHLHHSSSQIYIERPPSAFSVDCGNTGGDEVGEPLAQYVVDYIGYPVPPPPHIKSVTTSGNQHSTFQSASLVESLSSSSSGLTAAVSGDNGGDRNQTLAPLEEKTIDDTQQQQTQPQLVPSQSAKRFKTVKKSKYTHHTDQQQQQQQHQHQQQEQLADLMSIDAL</sequence>